<protein>
    <recommendedName>
        <fullName evidence="2">SHOCT domain-containing protein</fullName>
    </recommendedName>
</protein>
<evidence type="ECO:0000256" key="1">
    <source>
        <dbReference type="SAM" id="Phobius"/>
    </source>
</evidence>
<reference evidence="3" key="1">
    <citation type="submission" date="2017-02" db="EMBL/GenBank/DDBJ databases">
        <authorList>
            <person name="Regsiter A."/>
            <person name="William W."/>
        </authorList>
    </citation>
    <scope>NUCLEOTIDE SEQUENCE</scope>
    <source>
        <strain evidence="3">Bib</strain>
    </source>
</reference>
<accession>A0A3P3XJA5</accession>
<keyword evidence="1" id="KW-0472">Membrane</keyword>
<evidence type="ECO:0000259" key="2">
    <source>
        <dbReference type="Pfam" id="PF09851"/>
    </source>
</evidence>
<feature type="transmembrane region" description="Helical" evidence="1">
    <location>
        <begin position="14"/>
        <end position="37"/>
    </location>
</feature>
<dbReference type="AlphaFoldDB" id="A0A3P3XJA5"/>
<name>A0A3P3XJA5_9SPIR</name>
<keyword evidence="1" id="KW-0812">Transmembrane</keyword>
<evidence type="ECO:0000313" key="3">
    <source>
        <dbReference type="EMBL" id="SLM13416.1"/>
    </source>
</evidence>
<sequence length="90" mass="10403">MMIWGYGPGIFGTFGWGGIIMGLSMMAIPILGGVFLFRYFQERREEPPAWKSALEALRKRYARGEITEEEYQKIKSDIIKSEFENSLHSH</sequence>
<keyword evidence="1" id="KW-1133">Transmembrane helix</keyword>
<dbReference type="EMBL" id="FWDM01000022">
    <property type="protein sequence ID" value="SLM13416.1"/>
    <property type="molecule type" value="Genomic_DNA"/>
</dbReference>
<gene>
    <name evidence="3" type="ORF">SPIROBIBN47_290055</name>
</gene>
<proteinExistence type="predicted"/>
<organism evidence="3">
    <name type="scientific">uncultured spirochete</name>
    <dbReference type="NCBI Taxonomy" id="156406"/>
    <lineage>
        <taxon>Bacteria</taxon>
        <taxon>Pseudomonadati</taxon>
        <taxon>Spirochaetota</taxon>
        <taxon>Spirochaetia</taxon>
        <taxon>Spirochaetales</taxon>
        <taxon>environmental samples</taxon>
    </lineage>
</organism>
<dbReference type="Pfam" id="PF09851">
    <property type="entry name" value="SHOCT"/>
    <property type="match status" value="1"/>
</dbReference>
<dbReference type="InterPro" id="IPR018649">
    <property type="entry name" value="SHOCT"/>
</dbReference>
<feature type="domain" description="SHOCT" evidence="2">
    <location>
        <begin position="53"/>
        <end position="78"/>
    </location>
</feature>